<evidence type="ECO:0000256" key="4">
    <source>
        <dbReference type="SAM" id="Coils"/>
    </source>
</evidence>
<keyword evidence="2" id="KW-0862">Zinc</keyword>
<name>A0A368GZ91_ANCCA</name>
<feature type="region of interest" description="Disordered" evidence="5">
    <location>
        <begin position="396"/>
        <end position="504"/>
    </location>
</feature>
<evidence type="ECO:0000256" key="2">
    <source>
        <dbReference type="ARBA" id="ARBA00022833"/>
    </source>
</evidence>
<feature type="domain" description="RING-type" evidence="6">
    <location>
        <begin position="595"/>
        <end position="652"/>
    </location>
</feature>
<evidence type="ECO:0000256" key="1">
    <source>
        <dbReference type="ARBA" id="ARBA00022771"/>
    </source>
</evidence>
<evidence type="ECO:0000256" key="5">
    <source>
        <dbReference type="SAM" id="MobiDB-lite"/>
    </source>
</evidence>
<dbReference type="InterPro" id="IPR013083">
    <property type="entry name" value="Znf_RING/FYVE/PHD"/>
</dbReference>
<protein>
    <recommendedName>
        <fullName evidence="6">RING-type domain-containing protein</fullName>
    </recommendedName>
</protein>
<evidence type="ECO:0000256" key="3">
    <source>
        <dbReference type="PROSITE-ProRule" id="PRU00175"/>
    </source>
</evidence>
<feature type="compositionally biased region" description="Low complexity" evidence="5">
    <location>
        <begin position="396"/>
        <end position="416"/>
    </location>
</feature>
<keyword evidence="8" id="KW-1185">Reference proteome</keyword>
<reference evidence="7 8" key="1">
    <citation type="submission" date="2014-10" db="EMBL/GenBank/DDBJ databases">
        <title>Draft genome of the hookworm Ancylostoma caninum.</title>
        <authorList>
            <person name="Mitreva M."/>
        </authorList>
    </citation>
    <scope>NUCLEOTIDE SEQUENCE [LARGE SCALE GENOMIC DNA]</scope>
    <source>
        <strain evidence="7 8">Baltimore</strain>
    </source>
</reference>
<dbReference type="GO" id="GO:0008270">
    <property type="term" value="F:zinc ion binding"/>
    <property type="evidence" value="ECO:0007669"/>
    <property type="project" value="UniProtKB-KW"/>
</dbReference>
<accession>A0A368GZ91</accession>
<feature type="compositionally biased region" description="Acidic residues" evidence="5">
    <location>
        <begin position="463"/>
        <end position="503"/>
    </location>
</feature>
<dbReference type="CDD" id="cd16619">
    <property type="entry name" value="mRING-HC-C4C4_TRIM37_C-VIII"/>
    <property type="match status" value="1"/>
</dbReference>
<evidence type="ECO:0000313" key="8">
    <source>
        <dbReference type="Proteomes" id="UP000252519"/>
    </source>
</evidence>
<feature type="compositionally biased region" description="Acidic residues" evidence="5">
    <location>
        <begin position="433"/>
        <end position="455"/>
    </location>
</feature>
<organism evidence="7 8">
    <name type="scientific">Ancylostoma caninum</name>
    <name type="common">Dog hookworm</name>
    <dbReference type="NCBI Taxonomy" id="29170"/>
    <lineage>
        <taxon>Eukaryota</taxon>
        <taxon>Metazoa</taxon>
        <taxon>Ecdysozoa</taxon>
        <taxon>Nematoda</taxon>
        <taxon>Chromadorea</taxon>
        <taxon>Rhabditida</taxon>
        <taxon>Rhabditina</taxon>
        <taxon>Rhabditomorpha</taxon>
        <taxon>Strongyloidea</taxon>
        <taxon>Ancylostomatidae</taxon>
        <taxon>Ancylostomatinae</taxon>
        <taxon>Ancylostoma</taxon>
    </lineage>
</organism>
<keyword evidence="1 3" id="KW-0863">Zinc-finger</keyword>
<dbReference type="PANTHER" id="PTHR21578">
    <property type="entry name" value="PROTEIN CBG03826"/>
    <property type="match status" value="1"/>
</dbReference>
<dbReference type="OrthoDB" id="5877621at2759"/>
<feature type="coiled-coil region" evidence="4">
    <location>
        <begin position="214"/>
        <end position="244"/>
    </location>
</feature>
<proteinExistence type="predicted"/>
<dbReference type="Gene3D" id="3.30.40.10">
    <property type="entry name" value="Zinc/RING finger domain, C3HC4 (zinc finger)"/>
    <property type="match status" value="1"/>
</dbReference>
<feature type="coiled-coil region" evidence="4">
    <location>
        <begin position="90"/>
        <end position="120"/>
    </location>
</feature>
<gene>
    <name evidence="7" type="ORF">ANCCAN_04139</name>
</gene>
<keyword evidence="1 3" id="KW-0479">Metal-binding</keyword>
<keyword evidence="4" id="KW-0175">Coiled coil</keyword>
<dbReference type="SUPFAM" id="SSF57850">
    <property type="entry name" value="RING/U-box"/>
    <property type="match status" value="1"/>
</dbReference>
<evidence type="ECO:0000313" key="7">
    <source>
        <dbReference type="EMBL" id="RCN49683.1"/>
    </source>
</evidence>
<sequence>MSKKTTDSEKEMQARLGAEIEDLTRKTDELLGEVVTRRKNYPYVIAELKALQNQETLARLVNAPLLSVSTSDPIDVEKLKNEITMKVDKTKIESDERKELEKEIEEMEAELSKREQHRNLLLDGLAIEMYAPNDALSPHFSAEIEDLTRKTDELLGEVVTRRKNYPYVIAELKALQNQETLARLVNAPLLSVSTSDPIDVEKLKNEITMKVDKTKIESDERKELEKEIEEMEAELSKREQHRNLLLDGLAIEIISWNTGFYPEYLIKVSSLKAFVVFICRAARTIFDIYGRSCVGMPRLGVDPDHRYGDDLSLSSGLRSRSRSPHTYVGYTSKEEQEWQDHQLALRLQEEADRERHAVIEDTLDPEQIEAILGTSFDLPLRRNEPDSSDDVVILSETTTPSSLTRSSSPARPALSRSDGDMYDGELTLLSEGENIEDGDSDDDNSNEEDTEESESDDNHVEEQSDDSEEEAMDDSEDDDDEQPNNDEDHESESSESDSSDSDDERTIGLFRNILMQRNLDSLDSDDDDRLSPELLSHILRESLGPIAGDLSLPELEQIFEVRQRTLDGIESQDSDEEEEDEPDDTVIRSGDYGRCTICFEEVPYDPVGCIYCQQLIGCRRCVNRWYKAANRTDVDFLGGHPPSNHKQCPLCRHEWADQIEVTSIFLLKDD</sequence>
<comment type="caution">
    <text evidence="7">The sequence shown here is derived from an EMBL/GenBank/DDBJ whole genome shotgun (WGS) entry which is preliminary data.</text>
</comment>
<dbReference type="PANTHER" id="PTHR21578:SF9">
    <property type="entry name" value="RING-TYPE DOMAIN-CONTAINING PROTEIN"/>
    <property type="match status" value="1"/>
</dbReference>
<dbReference type="PROSITE" id="PS50089">
    <property type="entry name" value="ZF_RING_2"/>
    <property type="match status" value="1"/>
</dbReference>
<evidence type="ECO:0000259" key="6">
    <source>
        <dbReference type="PROSITE" id="PS50089"/>
    </source>
</evidence>
<dbReference type="EMBL" id="JOJR01000030">
    <property type="protein sequence ID" value="RCN49683.1"/>
    <property type="molecule type" value="Genomic_DNA"/>
</dbReference>
<dbReference type="InterPro" id="IPR001841">
    <property type="entry name" value="Znf_RING"/>
</dbReference>
<dbReference type="AlphaFoldDB" id="A0A368GZ91"/>
<dbReference type="Proteomes" id="UP000252519">
    <property type="component" value="Unassembled WGS sequence"/>
</dbReference>